<dbReference type="GO" id="GO:0046656">
    <property type="term" value="P:folic acid biosynthetic process"/>
    <property type="evidence" value="ECO:0007669"/>
    <property type="project" value="UniProtKB-KW"/>
</dbReference>
<evidence type="ECO:0000256" key="1">
    <source>
        <dbReference type="ARBA" id="ARBA00000012"/>
    </source>
</evidence>
<comment type="function">
    <text evidence="9">Catalyzes the condensation of para-aminobenzoate (pABA) with 6-hydroxymethyl-7,8-dihydropterin diphosphate (DHPt-PP) to form 7,8-dihydropteroate (H2Pte), the immediate precursor of folate derivatives.</text>
</comment>
<dbReference type="AlphaFoldDB" id="A0A918S7R6"/>
<gene>
    <name evidence="11" type="primary">folP</name>
    <name evidence="11" type="ORF">GCM10007103_06330</name>
</gene>
<name>A0A918S7R6_9FLAO</name>
<evidence type="ECO:0000256" key="6">
    <source>
        <dbReference type="ARBA" id="ARBA00022723"/>
    </source>
</evidence>
<evidence type="ECO:0000256" key="7">
    <source>
        <dbReference type="ARBA" id="ARBA00022842"/>
    </source>
</evidence>
<dbReference type="GO" id="GO:0046872">
    <property type="term" value="F:metal ion binding"/>
    <property type="evidence" value="ECO:0007669"/>
    <property type="project" value="UniProtKB-KW"/>
</dbReference>
<keyword evidence="6 9" id="KW-0479">Metal-binding</keyword>
<dbReference type="GO" id="GO:0004156">
    <property type="term" value="F:dihydropteroate synthase activity"/>
    <property type="evidence" value="ECO:0007669"/>
    <property type="project" value="UniProtKB-EC"/>
</dbReference>
<dbReference type="Proteomes" id="UP000610456">
    <property type="component" value="Unassembled WGS sequence"/>
</dbReference>
<dbReference type="SUPFAM" id="SSF51717">
    <property type="entry name" value="Dihydropteroate synthetase-like"/>
    <property type="match status" value="1"/>
</dbReference>
<keyword evidence="12" id="KW-1185">Reference proteome</keyword>
<reference evidence="11" key="2">
    <citation type="submission" date="2020-09" db="EMBL/GenBank/DDBJ databases">
        <authorList>
            <person name="Sun Q."/>
            <person name="Kim S."/>
        </authorList>
    </citation>
    <scope>NUCLEOTIDE SEQUENCE</scope>
    <source>
        <strain evidence="11">KCTC 12719</strain>
    </source>
</reference>
<protein>
    <recommendedName>
        <fullName evidence="4 9">Dihydropteroate synthase</fullName>
        <shortName evidence="9">DHPS</shortName>
        <ecNumber evidence="4 9">2.5.1.15</ecNumber>
    </recommendedName>
    <alternativeName>
        <fullName evidence="9">Dihydropteroate pyrophosphorylase</fullName>
    </alternativeName>
</protein>
<dbReference type="CDD" id="cd00739">
    <property type="entry name" value="DHPS"/>
    <property type="match status" value="1"/>
</dbReference>
<dbReference type="PROSITE" id="PS50972">
    <property type="entry name" value="PTERIN_BINDING"/>
    <property type="match status" value="1"/>
</dbReference>
<keyword evidence="5 9" id="KW-0808">Transferase</keyword>
<dbReference type="InterPro" id="IPR006390">
    <property type="entry name" value="DHP_synth_dom"/>
</dbReference>
<evidence type="ECO:0000256" key="8">
    <source>
        <dbReference type="ARBA" id="ARBA00022909"/>
    </source>
</evidence>
<dbReference type="EMBL" id="BMXB01000001">
    <property type="protein sequence ID" value="GHA27644.1"/>
    <property type="molecule type" value="Genomic_DNA"/>
</dbReference>
<evidence type="ECO:0000256" key="4">
    <source>
        <dbReference type="ARBA" id="ARBA00012458"/>
    </source>
</evidence>
<dbReference type="PROSITE" id="PS00792">
    <property type="entry name" value="DHPS_1"/>
    <property type="match status" value="1"/>
</dbReference>
<keyword evidence="8 9" id="KW-0289">Folate biosynthesis</keyword>
<comment type="caution">
    <text evidence="11">The sequence shown here is derived from an EMBL/GenBank/DDBJ whole genome shotgun (WGS) entry which is preliminary data.</text>
</comment>
<feature type="domain" description="Pterin-binding" evidence="10">
    <location>
        <begin position="15"/>
        <end position="267"/>
    </location>
</feature>
<proteinExistence type="inferred from homology"/>
<dbReference type="PANTHER" id="PTHR20941">
    <property type="entry name" value="FOLATE SYNTHESIS PROTEINS"/>
    <property type="match status" value="1"/>
</dbReference>
<organism evidence="11 12">
    <name type="scientific">Salinimicrobium marinum</name>
    <dbReference type="NCBI Taxonomy" id="680283"/>
    <lineage>
        <taxon>Bacteria</taxon>
        <taxon>Pseudomonadati</taxon>
        <taxon>Bacteroidota</taxon>
        <taxon>Flavobacteriia</taxon>
        <taxon>Flavobacteriales</taxon>
        <taxon>Flavobacteriaceae</taxon>
        <taxon>Salinimicrobium</taxon>
    </lineage>
</organism>
<evidence type="ECO:0000256" key="2">
    <source>
        <dbReference type="ARBA" id="ARBA00001946"/>
    </source>
</evidence>
<evidence type="ECO:0000256" key="3">
    <source>
        <dbReference type="ARBA" id="ARBA00004763"/>
    </source>
</evidence>
<keyword evidence="7 9" id="KW-0460">Magnesium</keyword>
<comment type="cofactor">
    <cofactor evidence="2 9">
        <name>Mg(2+)</name>
        <dbReference type="ChEBI" id="CHEBI:18420"/>
    </cofactor>
</comment>
<accession>A0A918S7R6</accession>
<dbReference type="PANTHER" id="PTHR20941:SF1">
    <property type="entry name" value="FOLIC ACID SYNTHESIS PROTEIN FOL1"/>
    <property type="match status" value="1"/>
</dbReference>
<dbReference type="NCBIfam" id="TIGR01496">
    <property type="entry name" value="DHPS"/>
    <property type="match status" value="1"/>
</dbReference>
<comment type="pathway">
    <text evidence="3 9">Cofactor biosynthesis; tetrahydrofolate biosynthesis; 7,8-dihydrofolate from 2-amino-4-hydroxy-6-hydroxymethyl-7,8-dihydropteridine diphosphate and 4-aminobenzoate: step 1/2.</text>
</comment>
<dbReference type="Pfam" id="PF00809">
    <property type="entry name" value="Pterin_bind"/>
    <property type="match status" value="1"/>
</dbReference>
<evidence type="ECO:0000256" key="5">
    <source>
        <dbReference type="ARBA" id="ARBA00022679"/>
    </source>
</evidence>
<dbReference type="GO" id="GO:0046654">
    <property type="term" value="P:tetrahydrofolate biosynthetic process"/>
    <property type="evidence" value="ECO:0007669"/>
    <property type="project" value="TreeGrafter"/>
</dbReference>
<dbReference type="RefSeq" id="WP_189603238.1">
    <property type="nucleotide sequence ID" value="NZ_BMXB01000001.1"/>
</dbReference>
<evidence type="ECO:0000256" key="9">
    <source>
        <dbReference type="RuleBase" id="RU361205"/>
    </source>
</evidence>
<evidence type="ECO:0000313" key="11">
    <source>
        <dbReference type="EMBL" id="GHA27644.1"/>
    </source>
</evidence>
<comment type="similarity">
    <text evidence="9">Belongs to the DHPS family.</text>
</comment>
<dbReference type="EC" id="2.5.1.15" evidence="4 9"/>
<dbReference type="InterPro" id="IPR045031">
    <property type="entry name" value="DHP_synth-like"/>
</dbReference>
<evidence type="ECO:0000313" key="12">
    <source>
        <dbReference type="Proteomes" id="UP000610456"/>
    </source>
</evidence>
<reference evidence="11" key="1">
    <citation type="journal article" date="2014" name="Int. J. Syst. Evol. Microbiol.">
        <title>Complete genome sequence of Corynebacterium casei LMG S-19264T (=DSM 44701T), isolated from a smear-ripened cheese.</title>
        <authorList>
            <consortium name="US DOE Joint Genome Institute (JGI-PGF)"/>
            <person name="Walter F."/>
            <person name="Albersmeier A."/>
            <person name="Kalinowski J."/>
            <person name="Ruckert C."/>
        </authorList>
    </citation>
    <scope>NUCLEOTIDE SEQUENCE</scope>
    <source>
        <strain evidence="11">KCTC 12719</strain>
    </source>
</reference>
<dbReference type="InterPro" id="IPR000489">
    <property type="entry name" value="Pterin-binding_dom"/>
</dbReference>
<dbReference type="GO" id="GO:0005829">
    <property type="term" value="C:cytosol"/>
    <property type="evidence" value="ECO:0007669"/>
    <property type="project" value="TreeGrafter"/>
</dbReference>
<comment type="catalytic activity">
    <reaction evidence="1">
        <text>(7,8-dihydropterin-6-yl)methyl diphosphate + 4-aminobenzoate = 7,8-dihydropteroate + diphosphate</text>
        <dbReference type="Rhea" id="RHEA:19949"/>
        <dbReference type="ChEBI" id="CHEBI:17836"/>
        <dbReference type="ChEBI" id="CHEBI:17839"/>
        <dbReference type="ChEBI" id="CHEBI:33019"/>
        <dbReference type="ChEBI" id="CHEBI:72950"/>
        <dbReference type="EC" id="2.5.1.15"/>
    </reaction>
</comment>
<evidence type="ECO:0000259" key="10">
    <source>
        <dbReference type="PROSITE" id="PS50972"/>
    </source>
</evidence>
<dbReference type="InterPro" id="IPR011005">
    <property type="entry name" value="Dihydropteroate_synth-like_sf"/>
</dbReference>
<dbReference type="Gene3D" id="3.20.20.20">
    <property type="entry name" value="Dihydropteroate synthase-like"/>
    <property type="match status" value="1"/>
</dbReference>
<sequence>MTINCKGTLIDFSTPKVMGIVNLTPDSFYDGGRNSSEKDYLQHAEKMLKEGADFIDVGAYSSRPGAVDISEEEELMRLIPVVQLLLKEFPEVFLSIDTFRSEVARQAVENGAALINDISGGSLDSEMLKTVAELQVPYILMHMRGNPKNMKDLNQYDDLIKDLLFYFSEKISEARDLGINDLIIDPGFGFSKNIAQNFELLSKLELFKSLNLPLLSGISRKSLIYKTFHTTPDEALNGTTVLNTISLLKGAHILRVHDVKEAVECVKLTSLVRN</sequence>